<evidence type="ECO:0000256" key="8">
    <source>
        <dbReference type="ARBA" id="ARBA00023180"/>
    </source>
</evidence>
<evidence type="ECO:0000256" key="13">
    <source>
        <dbReference type="ARBA" id="ARBA00042519"/>
    </source>
</evidence>
<dbReference type="AlphaFoldDB" id="A0AAD1SM94"/>
<accession>A0AAD1SM94</accession>
<sequence length="364" mass="41483">MAGIVWLLLLGFSSLPTLSGEEDFVPPQYNISLDLPPDQRWEPVLKQYNSIYLRDTLEYLLKKFIPNWIRLFASPLAKFHLTFFVTEPYASELWSISRILDISVGDVFLINLFYELTVYCTSIIAQDDQGNIYHGRNFDHYLYTILRHLTVDLHFIRNGEIAYTGTTYIGYVGLWTGQSPHKFTVSGNTRGEHSGKWWENLYSAYLKSGTAVGWLIRDTLNDAKDFQSAAIKLTYTPIIAEAYLIIAGTKPNEGLAITRNRDGPALVWSLNPLLGEWFRVETNYDHWTAPPLHDDRSTPASIALNKTGQANVNLDSLFKVLSVRPVLNFITVHTTVMSAAFPEKYATTIRNTIPKLWWRKPGAK</sequence>
<dbReference type="PANTHER" id="PTHR28583:SF4">
    <property type="entry name" value="N-ACYLETHANOLAMINE-HYDROLYZING ACID AMIDASE"/>
    <property type="match status" value="1"/>
</dbReference>
<dbReference type="GO" id="GO:0006631">
    <property type="term" value="P:fatty acid metabolic process"/>
    <property type="evidence" value="ECO:0007669"/>
    <property type="project" value="InterPro"/>
</dbReference>
<comment type="pathway">
    <text evidence="2">Lipid metabolism; fatty acid metabolism.</text>
</comment>
<evidence type="ECO:0000256" key="15">
    <source>
        <dbReference type="ARBA" id="ARBA00047719"/>
    </source>
</evidence>
<feature type="domain" description="Choloylglycine hydrolase/NAAA C-terminal" evidence="24">
    <location>
        <begin position="120"/>
        <end position="249"/>
    </location>
</feature>
<evidence type="ECO:0000256" key="17">
    <source>
        <dbReference type="ARBA" id="ARBA00048166"/>
    </source>
</evidence>
<dbReference type="CDD" id="cd01903">
    <property type="entry name" value="Ntn_AC_NAAA"/>
    <property type="match status" value="1"/>
</dbReference>
<keyword evidence="5 23" id="KW-0732">Signal</keyword>
<evidence type="ECO:0000256" key="14">
    <source>
        <dbReference type="ARBA" id="ARBA00047347"/>
    </source>
</evidence>
<evidence type="ECO:0000256" key="3">
    <source>
        <dbReference type="ARBA" id="ARBA00005730"/>
    </source>
</evidence>
<evidence type="ECO:0000256" key="7">
    <source>
        <dbReference type="ARBA" id="ARBA00023098"/>
    </source>
</evidence>
<dbReference type="GO" id="GO:0047412">
    <property type="term" value="F:N-(long-chain-acyl)ethanolamine deacylase activity"/>
    <property type="evidence" value="ECO:0007669"/>
    <property type="project" value="UniProtKB-EC"/>
</dbReference>
<dbReference type="PANTHER" id="PTHR28583">
    <property type="entry name" value="ACID AMIDASE"/>
    <property type="match status" value="1"/>
</dbReference>
<protein>
    <recommendedName>
        <fullName evidence="12">N-acylethanolamine-hydrolyzing acid amidase</fullName>
        <ecNumber evidence="4">3.5.1.23</ecNumber>
        <ecNumber evidence="11">3.5.1.60</ecNumber>
    </recommendedName>
    <alternativeName>
        <fullName evidence="13">Acylsphingosine deacylase NAAA</fullName>
    </alternativeName>
</protein>
<evidence type="ECO:0000256" key="21">
    <source>
        <dbReference type="PIRNR" id="PIRNR017632"/>
    </source>
</evidence>
<evidence type="ECO:0000256" key="4">
    <source>
        <dbReference type="ARBA" id="ARBA00011891"/>
    </source>
</evidence>
<evidence type="ECO:0000256" key="1">
    <source>
        <dbReference type="ARBA" id="ARBA00004371"/>
    </source>
</evidence>
<evidence type="ECO:0000256" key="18">
    <source>
        <dbReference type="ARBA" id="ARBA00048217"/>
    </source>
</evidence>
<dbReference type="InterPro" id="IPR029130">
    <property type="entry name" value="Acid_ceramidase_N"/>
</dbReference>
<dbReference type="GO" id="GO:0005764">
    <property type="term" value="C:lysosome"/>
    <property type="evidence" value="ECO:0007669"/>
    <property type="project" value="UniProtKB-SubCell"/>
</dbReference>
<keyword evidence="27" id="KW-1185">Reference proteome</keyword>
<comment type="subunit">
    <text evidence="10">Heterodimer of an alpha and a beta subunit, produced by autocatalytic cleavage.</text>
</comment>
<evidence type="ECO:0000256" key="19">
    <source>
        <dbReference type="ARBA" id="ARBA00048323"/>
    </source>
</evidence>
<dbReference type="Pfam" id="PF15508">
    <property type="entry name" value="NAAA-beta"/>
    <property type="match status" value="1"/>
</dbReference>
<evidence type="ECO:0000256" key="5">
    <source>
        <dbReference type="ARBA" id="ARBA00022729"/>
    </source>
</evidence>
<evidence type="ECO:0000256" key="20">
    <source>
        <dbReference type="ARBA" id="ARBA00048716"/>
    </source>
</evidence>
<dbReference type="EC" id="3.5.1.60" evidence="11"/>
<comment type="catalytic activity">
    <reaction evidence="18">
        <text>N-hexadecanoylsphing-4-enine + H2O = sphing-4-enine + hexadecanoate</text>
        <dbReference type="Rhea" id="RHEA:38891"/>
        <dbReference type="ChEBI" id="CHEBI:7896"/>
        <dbReference type="ChEBI" id="CHEBI:15377"/>
        <dbReference type="ChEBI" id="CHEBI:57756"/>
        <dbReference type="ChEBI" id="CHEBI:72959"/>
    </reaction>
    <physiologicalReaction direction="left-to-right" evidence="18">
        <dbReference type="Rhea" id="RHEA:38892"/>
    </physiologicalReaction>
</comment>
<evidence type="ECO:0000256" key="23">
    <source>
        <dbReference type="SAM" id="SignalP"/>
    </source>
</evidence>
<evidence type="ECO:0000259" key="25">
    <source>
        <dbReference type="Pfam" id="PF15508"/>
    </source>
</evidence>
<feature type="signal peptide" evidence="23">
    <location>
        <begin position="1"/>
        <end position="20"/>
    </location>
</feature>
<feature type="chain" id="PRO_5042265780" description="N-acylethanolamine-hydrolyzing acid amidase" evidence="23">
    <location>
        <begin position="21"/>
        <end position="364"/>
    </location>
</feature>
<evidence type="ECO:0000313" key="26">
    <source>
        <dbReference type="EMBL" id="CAH2301492.1"/>
    </source>
</evidence>
<evidence type="ECO:0000256" key="11">
    <source>
        <dbReference type="ARBA" id="ARBA00039046"/>
    </source>
</evidence>
<dbReference type="GO" id="GO:0017040">
    <property type="term" value="F:N-acylsphingosine amidohydrolase activity"/>
    <property type="evidence" value="ECO:0007669"/>
    <property type="project" value="UniProtKB-EC"/>
</dbReference>
<comment type="catalytic activity">
    <reaction evidence="14">
        <text>an N-(long-chain fatty acyl)ethanolamine + H2O = a long-chain fatty acid + ethanolamine</text>
        <dbReference type="Rhea" id="RHEA:17505"/>
        <dbReference type="ChEBI" id="CHEBI:15377"/>
        <dbReference type="ChEBI" id="CHEBI:15897"/>
        <dbReference type="ChEBI" id="CHEBI:57560"/>
        <dbReference type="ChEBI" id="CHEBI:57603"/>
        <dbReference type="EC" id="3.5.1.60"/>
    </reaction>
    <physiologicalReaction direction="left-to-right" evidence="14">
        <dbReference type="Rhea" id="RHEA:17506"/>
    </physiologicalReaction>
</comment>
<name>A0AAD1SM94_PELCU</name>
<comment type="subcellular location">
    <subcellularLocation>
        <location evidence="1">Lysosome</location>
    </subcellularLocation>
</comment>
<evidence type="ECO:0000256" key="16">
    <source>
        <dbReference type="ARBA" id="ARBA00047993"/>
    </source>
</evidence>
<dbReference type="InterPro" id="IPR016699">
    <property type="entry name" value="Acid_ceramidase-like"/>
</dbReference>
<dbReference type="PIRSF" id="PIRSF017632">
    <property type="entry name" value="Acid_ceramidase-like"/>
    <property type="match status" value="1"/>
</dbReference>
<comment type="catalytic activity">
    <reaction evidence="15">
        <text>N-dodecanoylethanolamine + H2O = dodecanoate + ethanolamine</text>
        <dbReference type="Rhea" id="RHEA:45456"/>
        <dbReference type="ChEBI" id="CHEBI:15377"/>
        <dbReference type="ChEBI" id="CHEBI:18262"/>
        <dbReference type="ChEBI" id="CHEBI:57603"/>
        <dbReference type="ChEBI" id="CHEBI:85263"/>
    </reaction>
    <physiologicalReaction direction="left-to-right" evidence="15">
        <dbReference type="Rhea" id="RHEA:45457"/>
    </physiologicalReaction>
</comment>
<keyword evidence="9" id="KW-0458">Lysosome</keyword>
<evidence type="ECO:0000313" key="27">
    <source>
        <dbReference type="Proteomes" id="UP001295444"/>
    </source>
</evidence>
<dbReference type="EMBL" id="OW240917">
    <property type="protein sequence ID" value="CAH2301492.1"/>
    <property type="molecule type" value="Genomic_DNA"/>
</dbReference>
<comment type="catalytic activity">
    <reaction evidence="19">
        <text>an N-acylsphing-4-enine + H2O = sphing-4-enine + a fatty acid</text>
        <dbReference type="Rhea" id="RHEA:20856"/>
        <dbReference type="ChEBI" id="CHEBI:15377"/>
        <dbReference type="ChEBI" id="CHEBI:28868"/>
        <dbReference type="ChEBI" id="CHEBI:52639"/>
        <dbReference type="ChEBI" id="CHEBI:57756"/>
        <dbReference type="EC" id="3.5.1.23"/>
    </reaction>
    <physiologicalReaction direction="left-to-right" evidence="19">
        <dbReference type="Rhea" id="RHEA:20857"/>
    </physiologicalReaction>
</comment>
<dbReference type="Pfam" id="PF02275">
    <property type="entry name" value="CBAH"/>
    <property type="match status" value="1"/>
</dbReference>
<keyword evidence="8" id="KW-0325">Glycoprotein</keyword>
<organism evidence="26 27">
    <name type="scientific">Pelobates cultripes</name>
    <name type="common">Western spadefoot toad</name>
    <dbReference type="NCBI Taxonomy" id="61616"/>
    <lineage>
        <taxon>Eukaryota</taxon>
        <taxon>Metazoa</taxon>
        <taxon>Chordata</taxon>
        <taxon>Craniata</taxon>
        <taxon>Vertebrata</taxon>
        <taxon>Euteleostomi</taxon>
        <taxon>Amphibia</taxon>
        <taxon>Batrachia</taxon>
        <taxon>Anura</taxon>
        <taxon>Pelobatoidea</taxon>
        <taxon>Pelobatidae</taxon>
        <taxon>Pelobates</taxon>
    </lineage>
</organism>
<proteinExistence type="inferred from homology"/>
<dbReference type="Gene3D" id="3.60.60.10">
    <property type="entry name" value="Penicillin V Acylase, Chain A"/>
    <property type="match status" value="1"/>
</dbReference>
<evidence type="ECO:0000256" key="9">
    <source>
        <dbReference type="ARBA" id="ARBA00023228"/>
    </source>
</evidence>
<evidence type="ECO:0000256" key="10">
    <source>
        <dbReference type="ARBA" id="ARBA00038527"/>
    </source>
</evidence>
<evidence type="ECO:0000256" key="22">
    <source>
        <dbReference type="PIRSR" id="PIRSR017632-1"/>
    </source>
</evidence>
<feature type="domain" description="Acid ceramidase N-terminal" evidence="25">
    <location>
        <begin position="26"/>
        <end position="78"/>
    </location>
</feature>
<evidence type="ECO:0000256" key="6">
    <source>
        <dbReference type="ARBA" id="ARBA00022801"/>
    </source>
</evidence>
<comment type="catalytic activity">
    <reaction evidence="16">
        <text>N-dodecanoylsphing-4-enine + H2O = dodecanoate + sphing-4-enine</text>
        <dbReference type="Rhea" id="RHEA:41291"/>
        <dbReference type="ChEBI" id="CHEBI:15377"/>
        <dbReference type="ChEBI" id="CHEBI:18262"/>
        <dbReference type="ChEBI" id="CHEBI:57756"/>
        <dbReference type="ChEBI" id="CHEBI:72956"/>
    </reaction>
    <physiologicalReaction direction="left-to-right" evidence="16">
        <dbReference type="Rhea" id="RHEA:41292"/>
    </physiologicalReaction>
</comment>
<gene>
    <name evidence="26" type="ORF">PECUL_23A046348</name>
</gene>
<dbReference type="Proteomes" id="UP001295444">
    <property type="component" value="Chromosome 06"/>
</dbReference>
<evidence type="ECO:0000259" key="24">
    <source>
        <dbReference type="Pfam" id="PF02275"/>
    </source>
</evidence>
<comment type="similarity">
    <text evidence="3 21">Belongs to the acid ceramidase family.</text>
</comment>
<comment type="catalytic activity">
    <reaction evidence="20">
        <text>N-tetradecanoylethanolamine + H2O = tetradecanoate + ethanolamine</text>
        <dbReference type="Rhea" id="RHEA:45452"/>
        <dbReference type="ChEBI" id="CHEBI:15377"/>
        <dbReference type="ChEBI" id="CHEBI:30807"/>
        <dbReference type="ChEBI" id="CHEBI:57603"/>
        <dbReference type="ChEBI" id="CHEBI:85262"/>
    </reaction>
    <physiologicalReaction direction="left-to-right" evidence="20">
        <dbReference type="Rhea" id="RHEA:45453"/>
    </physiologicalReaction>
</comment>
<keyword evidence="6 21" id="KW-0378">Hydrolase</keyword>
<dbReference type="GO" id="GO:0017064">
    <property type="term" value="F:fatty acid amide hydrolase activity"/>
    <property type="evidence" value="ECO:0007669"/>
    <property type="project" value="InterPro"/>
</dbReference>
<evidence type="ECO:0000256" key="12">
    <source>
        <dbReference type="ARBA" id="ARBA00040404"/>
    </source>
</evidence>
<dbReference type="EC" id="3.5.1.23" evidence="4"/>
<keyword evidence="7 21" id="KW-0443">Lipid metabolism</keyword>
<dbReference type="InterPro" id="IPR029132">
    <property type="entry name" value="CBAH/NAAA_C"/>
</dbReference>
<feature type="active site" description="Nucleophile" evidence="22">
    <location>
        <position position="120"/>
    </location>
</feature>
<reference evidence="26" key="1">
    <citation type="submission" date="2022-03" db="EMBL/GenBank/DDBJ databases">
        <authorList>
            <person name="Alioto T."/>
            <person name="Alioto T."/>
            <person name="Gomez Garrido J."/>
        </authorList>
    </citation>
    <scope>NUCLEOTIDE SEQUENCE</scope>
</reference>
<evidence type="ECO:0000256" key="2">
    <source>
        <dbReference type="ARBA" id="ARBA00004872"/>
    </source>
</evidence>
<comment type="catalytic activity">
    <reaction evidence="17">
        <text>N-hexadecanoylethanolamine + H2O = ethanolamine + hexadecanoate</text>
        <dbReference type="Rhea" id="RHEA:45064"/>
        <dbReference type="ChEBI" id="CHEBI:7896"/>
        <dbReference type="ChEBI" id="CHEBI:15377"/>
        <dbReference type="ChEBI" id="CHEBI:57603"/>
        <dbReference type="ChEBI" id="CHEBI:71464"/>
    </reaction>
    <physiologicalReaction direction="left-to-right" evidence="17">
        <dbReference type="Rhea" id="RHEA:45065"/>
    </physiologicalReaction>
</comment>